<feature type="coiled-coil region" evidence="1">
    <location>
        <begin position="375"/>
        <end position="402"/>
    </location>
</feature>
<dbReference type="EMBL" id="CP060028">
    <property type="protein sequence ID" value="QND78754.1"/>
    <property type="molecule type" value="Genomic_DNA"/>
</dbReference>
<proteinExistence type="predicted"/>
<name>A0ABX6R9W5_PSEMX</name>
<reference evidence="2 3" key="1">
    <citation type="submission" date="2020-08" db="EMBL/GenBank/DDBJ databases">
        <title>Streptomycin resistant and MDR strain, P. mexicana.</title>
        <authorList>
            <person name="Ganesh-kumar S."/>
            <person name="Zhe T."/>
            <person name="Yu Z."/>
            <person name="Min Y."/>
        </authorList>
    </citation>
    <scope>NUCLEOTIDE SEQUENCE [LARGE SCALE GENOMIC DNA]</scope>
    <source>
        <strain evidence="2 3">GTZY</strain>
    </source>
</reference>
<keyword evidence="3" id="KW-1185">Reference proteome</keyword>
<dbReference type="Proteomes" id="UP000515506">
    <property type="component" value="Chromosome"/>
</dbReference>
<evidence type="ECO:0000313" key="3">
    <source>
        <dbReference type="Proteomes" id="UP000515506"/>
    </source>
</evidence>
<evidence type="ECO:0000256" key="1">
    <source>
        <dbReference type="SAM" id="Coils"/>
    </source>
</evidence>
<protein>
    <submittedName>
        <fullName evidence="2">Uncharacterized protein</fullName>
    </submittedName>
</protein>
<dbReference type="InterPro" id="IPR011010">
    <property type="entry name" value="DNA_brk_join_enz"/>
</dbReference>
<gene>
    <name evidence="2" type="ORF">H4W19_10115</name>
</gene>
<accession>A0ABX6R9W5</accession>
<dbReference type="RefSeq" id="WP_155944770.1">
    <property type="nucleotide sequence ID" value="NZ_CP060028.1"/>
</dbReference>
<sequence length="819" mass="92538">MFLAYLLDAIQESWREGARARRPKDIKATVAVHTKCGAIQIPLLRPAGGWTEKLLERIQSTLKEQADLVWVGATQCLESEAFPRSSLKALVTRLVGRVYPPSRMEAVIKKMEAFLADYAICEKRNEAKVCHASAIIEQAEARGFSSSAISVTPKGPRARLVVIFSQLRLRLPGGPGTGEWAALQERMNAAAVKFKACQGNLVFLPTENNPHGRRTYPGYVVDFEQLGVRQGGLLTEVLDAMPTPVSHQYFQRLMRHVEWICATSCISQARVRAILSSRSDILQEDDLQVLTNALISCCDARPLEPRSRSGYLSAFQEAFHGAFQSLGTRASKVQLDSTKHWARRSRGLISEVADPGAISPENRPPIIHVVGGDGALSRERAAEHLEDRLKRIENACDHALAEFINWRKFMLRAGEMGVDDSFRSYVDQMKGLGDGREDFRQWLRGAATEDIARVTFFAAQKHELYREARDRELRSNVHQGRFNRAFGRISEEYPELVNWCGGRSSPFYSFAIQMIWWVPRWVQLAIEMKIQIVTSWNRDTVKHLEANGVRREGARLEFQSLKGKNGEMENASVEPVDKLLQAGIDLMIEHNANVDRYWSRESPGLFVTFIEKGVGRRVFGRGTDHKILSRFIAYYELPHFTREQLRNQSAGADYLSHDDPHATQGRLGHTSIRTTAGYLDGTVFRVLNSANIAKFQKVLSASIVWAAGGEDAVTKSGMPLSYVDKRLLFPVSDSAVTDRLMPPECDVWMVDPEQPLVLDKIRVMHLIRQRAYYAQNWQRLRAESSERFSKVHLPRIEFTAALWALISDSEYACLLEQRV</sequence>
<keyword evidence="1" id="KW-0175">Coiled coil</keyword>
<dbReference type="SUPFAM" id="SSF56349">
    <property type="entry name" value="DNA breaking-rejoining enzymes"/>
    <property type="match status" value="1"/>
</dbReference>
<evidence type="ECO:0000313" key="2">
    <source>
        <dbReference type="EMBL" id="QND78754.1"/>
    </source>
</evidence>
<organism evidence="2 3">
    <name type="scientific">Pseudoxanthomonas mexicana</name>
    <dbReference type="NCBI Taxonomy" id="128785"/>
    <lineage>
        <taxon>Bacteria</taxon>
        <taxon>Pseudomonadati</taxon>
        <taxon>Pseudomonadota</taxon>
        <taxon>Gammaproteobacteria</taxon>
        <taxon>Lysobacterales</taxon>
        <taxon>Lysobacteraceae</taxon>
        <taxon>Pseudoxanthomonas</taxon>
    </lineage>
</organism>